<accession>A0ACC6M5J1</accession>
<comment type="caution">
    <text evidence="1">The sequence shown here is derived from an EMBL/GenBank/DDBJ whole genome shotgun (WGS) entry which is preliminary data.</text>
</comment>
<keyword evidence="2" id="KW-1185">Reference proteome</keyword>
<gene>
    <name evidence="1" type="ORF">SH601_09160</name>
</gene>
<dbReference type="Proteomes" id="UP001277972">
    <property type="component" value="Unassembled WGS sequence"/>
</dbReference>
<proteinExistence type="predicted"/>
<name>A0ACC6M5J1_9BACI</name>
<reference evidence="1" key="1">
    <citation type="submission" date="2023-11" db="EMBL/GenBank/DDBJ databases">
        <title>Gracilibacillus pellucida a moderately halophilic bacterium isolated from saline soil in Xinjiang province.</title>
        <authorList>
            <person name="Zhang Z."/>
            <person name="Tan F."/>
            <person name="Wang Y."/>
            <person name="Xia M."/>
        </authorList>
    </citation>
    <scope>NUCLEOTIDE SEQUENCE</scope>
    <source>
        <strain evidence="1">S3-1-1</strain>
    </source>
</reference>
<organism evidence="1 2">
    <name type="scientific">Gracilibacillus pellucidus</name>
    <dbReference type="NCBI Taxonomy" id="3095368"/>
    <lineage>
        <taxon>Bacteria</taxon>
        <taxon>Bacillati</taxon>
        <taxon>Bacillota</taxon>
        <taxon>Bacilli</taxon>
        <taxon>Bacillales</taxon>
        <taxon>Bacillaceae</taxon>
        <taxon>Gracilibacillus</taxon>
    </lineage>
</organism>
<sequence>MRHRKPYGCGMPKQTIVYPTKYNEVHTCSESEVAHIYPSHTTNINHHLVKNVNYYPHSTSTQTTVDEVNVYGGSMQVPSGPMGQMGQPGQMPYQGPWNQQQPNWRRR</sequence>
<dbReference type="EMBL" id="JAWZSR010000004">
    <property type="protein sequence ID" value="MDX8046158.1"/>
    <property type="molecule type" value="Genomic_DNA"/>
</dbReference>
<protein>
    <submittedName>
        <fullName evidence="1">Spore coat protein</fullName>
    </submittedName>
</protein>
<evidence type="ECO:0000313" key="1">
    <source>
        <dbReference type="EMBL" id="MDX8046158.1"/>
    </source>
</evidence>
<evidence type="ECO:0000313" key="2">
    <source>
        <dbReference type="Proteomes" id="UP001277972"/>
    </source>
</evidence>